<evidence type="ECO:0000313" key="13">
    <source>
        <dbReference type="Proteomes" id="UP000838412"/>
    </source>
</evidence>
<feature type="transmembrane region" description="Helical" evidence="11">
    <location>
        <begin position="74"/>
        <end position="97"/>
    </location>
</feature>
<dbReference type="PANTHER" id="PTHR21522:SF32">
    <property type="entry name" value="OTOPETRIN-2"/>
    <property type="match status" value="1"/>
</dbReference>
<evidence type="ECO:0000256" key="10">
    <source>
        <dbReference type="ARBA" id="ARBA00023303"/>
    </source>
</evidence>
<evidence type="ECO:0000313" key="12">
    <source>
        <dbReference type="EMBL" id="CAH1259028.1"/>
    </source>
</evidence>
<evidence type="ECO:0000256" key="2">
    <source>
        <dbReference type="ARBA" id="ARBA00006513"/>
    </source>
</evidence>
<organism evidence="12 13">
    <name type="scientific">Branchiostoma lanceolatum</name>
    <name type="common">Common lancelet</name>
    <name type="synonym">Amphioxus lanceolatum</name>
    <dbReference type="NCBI Taxonomy" id="7740"/>
    <lineage>
        <taxon>Eukaryota</taxon>
        <taxon>Metazoa</taxon>
        <taxon>Chordata</taxon>
        <taxon>Cephalochordata</taxon>
        <taxon>Leptocardii</taxon>
        <taxon>Amphioxiformes</taxon>
        <taxon>Branchiostomatidae</taxon>
        <taxon>Branchiostoma</taxon>
    </lineage>
</organism>
<comment type="subcellular location">
    <subcellularLocation>
        <location evidence="1">Cell membrane</location>
        <topology evidence="1">Multi-pass membrane protein</topology>
    </subcellularLocation>
</comment>
<protein>
    <submittedName>
        <fullName evidence="12">Hypp2133 protein</fullName>
    </submittedName>
</protein>
<keyword evidence="5 11" id="KW-0812">Transmembrane</keyword>
<keyword evidence="13" id="KW-1185">Reference proteome</keyword>
<feature type="transmembrane region" description="Helical" evidence="11">
    <location>
        <begin position="362"/>
        <end position="382"/>
    </location>
</feature>
<evidence type="ECO:0000256" key="1">
    <source>
        <dbReference type="ARBA" id="ARBA00004651"/>
    </source>
</evidence>
<feature type="transmembrane region" description="Helical" evidence="11">
    <location>
        <begin position="394"/>
        <end position="413"/>
    </location>
</feature>
<gene>
    <name evidence="12" type="primary">Hypp2133</name>
    <name evidence="12" type="ORF">BLAG_LOCUS16422</name>
</gene>
<dbReference type="PANTHER" id="PTHR21522">
    <property type="entry name" value="PROTON CHANNEL OTOP"/>
    <property type="match status" value="1"/>
</dbReference>
<keyword evidence="8" id="KW-0406">Ion transport</keyword>
<feature type="transmembrane region" description="Helical" evidence="11">
    <location>
        <begin position="448"/>
        <end position="472"/>
    </location>
</feature>
<accession>A0A8J9ZRV8</accession>
<feature type="transmembrane region" description="Helical" evidence="11">
    <location>
        <begin position="484"/>
        <end position="502"/>
    </location>
</feature>
<keyword evidence="7 11" id="KW-1133">Transmembrane helix</keyword>
<keyword evidence="9 11" id="KW-0472">Membrane</keyword>
<name>A0A8J9ZRV8_BRALA</name>
<feature type="transmembrane region" description="Helical" evidence="11">
    <location>
        <begin position="534"/>
        <end position="555"/>
    </location>
</feature>
<evidence type="ECO:0000256" key="5">
    <source>
        <dbReference type="ARBA" id="ARBA00022692"/>
    </source>
</evidence>
<dbReference type="Proteomes" id="UP000838412">
    <property type="component" value="Chromosome 3"/>
</dbReference>
<evidence type="ECO:0000256" key="4">
    <source>
        <dbReference type="ARBA" id="ARBA00022475"/>
    </source>
</evidence>
<dbReference type="GO" id="GO:0015252">
    <property type="term" value="F:proton channel activity"/>
    <property type="evidence" value="ECO:0007669"/>
    <property type="project" value="InterPro"/>
</dbReference>
<proteinExistence type="inferred from homology"/>
<feature type="transmembrane region" description="Helical" evidence="11">
    <location>
        <begin position="42"/>
        <end position="62"/>
    </location>
</feature>
<feature type="transmembrane region" description="Helical" evidence="11">
    <location>
        <begin position="165"/>
        <end position="190"/>
    </location>
</feature>
<keyword evidence="6" id="KW-0375">Hydrogen ion transport</keyword>
<evidence type="ECO:0000256" key="11">
    <source>
        <dbReference type="SAM" id="Phobius"/>
    </source>
</evidence>
<feature type="transmembrane region" description="Helical" evidence="11">
    <location>
        <begin position="323"/>
        <end position="342"/>
    </location>
</feature>
<dbReference type="OrthoDB" id="10012950at2759"/>
<evidence type="ECO:0000256" key="8">
    <source>
        <dbReference type="ARBA" id="ARBA00023065"/>
    </source>
</evidence>
<dbReference type="GO" id="GO:0005886">
    <property type="term" value="C:plasma membrane"/>
    <property type="evidence" value="ECO:0007669"/>
    <property type="project" value="UniProtKB-SubCell"/>
</dbReference>
<reference evidence="12" key="1">
    <citation type="submission" date="2022-01" db="EMBL/GenBank/DDBJ databases">
        <authorList>
            <person name="Braso-Vives M."/>
        </authorList>
    </citation>
    <scope>NUCLEOTIDE SEQUENCE</scope>
</reference>
<feature type="transmembrane region" description="Helical" evidence="11">
    <location>
        <begin position="202"/>
        <end position="221"/>
    </location>
</feature>
<keyword evidence="4" id="KW-1003">Cell membrane</keyword>
<keyword evidence="10" id="KW-0407">Ion channel</keyword>
<evidence type="ECO:0000256" key="9">
    <source>
        <dbReference type="ARBA" id="ARBA00023136"/>
    </source>
</evidence>
<evidence type="ECO:0000256" key="3">
    <source>
        <dbReference type="ARBA" id="ARBA00022448"/>
    </source>
</evidence>
<dbReference type="AlphaFoldDB" id="A0A8J9ZRV8"/>
<feature type="transmembrane region" description="Helical" evidence="11">
    <location>
        <begin position="267"/>
        <end position="287"/>
    </location>
</feature>
<evidence type="ECO:0000256" key="7">
    <source>
        <dbReference type="ARBA" id="ARBA00022989"/>
    </source>
</evidence>
<dbReference type="EMBL" id="OV696688">
    <property type="protein sequence ID" value="CAH1259028.1"/>
    <property type="molecule type" value="Genomic_DNA"/>
</dbReference>
<feature type="transmembrane region" description="Helical" evidence="11">
    <location>
        <begin position="118"/>
        <end position="145"/>
    </location>
</feature>
<sequence>MASTEDLVPVSSRRCPSCCSFGPNWVTKWLGRRLEKPLGGQAVVAILVFVTACVAVASFQSFQDAMSCEDKSEALLIVFTVFIYLGIPCLAAMAYAIRRDPFMTGDGDEWFGAEGLELSVIFVSIILPAASCVALDVVFFLLVGSCFHRDGSFPTSTTNDNDLVASYRVGLSFHVGRLFFVVAQLALFGWCFATRSFARQKVYTALLFTAVVMANLASWFYEIVDRPSVLCTNDNTCWDTTGTVTKSNTCLDAKNVFTMEFCTFIQFQLYCQPLVGTFALLSLPTMYHMWSKAREGVVENTTEMSPERPNVSGRRGTGLFAKLFLVNVAVLSVTLWVVTHHATTVSSTADYYKVVLYYSFKVLYFSLFIMSTLVGCVRTGAVGFTQHRSRVADILLFLLSAVGLLALIGRVLWGVGSLFSKLSTTDSTYTPQGCTYDITLNPEGDFRLLNAVLIADVLLNLTQLILQTTFLLPAMTHKQHEGSVGLHYGLLCLFNFSVWINGSFFEAQSTTLTTCYTAPVQRAAIGDWNVFLHLLQPVCTFYWLWSFLLMARLLVRRVRVSPGLRTIRGSTETVHALRRPTVSASIELPPRSERRSPTQVTELSHDA</sequence>
<comment type="similarity">
    <text evidence="2">Belongs to the otopetrin family.</text>
</comment>
<evidence type="ECO:0000256" key="6">
    <source>
        <dbReference type="ARBA" id="ARBA00022781"/>
    </source>
</evidence>
<keyword evidence="3" id="KW-0813">Transport</keyword>
<dbReference type="InterPro" id="IPR004878">
    <property type="entry name" value="Otopetrin"/>
</dbReference>